<dbReference type="Proteomes" id="UP000594262">
    <property type="component" value="Unplaced"/>
</dbReference>
<sequence length="186" mass="21397">DNLDPQQLVTKLKEQFIRETEDGKEKGYISKINYHNVEALSKSLLGKIVRGTVDFEKDMDKSLMKMYVISFFIPCLSSILEISDGDAVWNLVEILFKIMAHKVDVLTEVQRRDATFRLCHGRAVLKPNVKFPFKEEVKEQIRDATIKMTEEFEASDAAVFLKKLSCLARDNLESRINTFNFLVSLS</sequence>
<proteinExistence type="predicted"/>
<dbReference type="AlphaFoldDB" id="A0A7M5WKM8"/>
<accession>A0A7M5WKM8</accession>
<dbReference type="OrthoDB" id="10046508at2759"/>
<keyword evidence="2" id="KW-1185">Reference proteome</keyword>
<organism evidence="1 2">
    <name type="scientific">Clytia hemisphaerica</name>
    <dbReference type="NCBI Taxonomy" id="252671"/>
    <lineage>
        <taxon>Eukaryota</taxon>
        <taxon>Metazoa</taxon>
        <taxon>Cnidaria</taxon>
        <taxon>Hydrozoa</taxon>
        <taxon>Hydroidolina</taxon>
        <taxon>Leptothecata</taxon>
        <taxon>Obeliida</taxon>
        <taxon>Clytiidae</taxon>
        <taxon>Clytia</taxon>
    </lineage>
</organism>
<reference evidence="1" key="1">
    <citation type="submission" date="2021-01" db="UniProtKB">
        <authorList>
            <consortium name="EnsemblMetazoa"/>
        </authorList>
    </citation>
    <scope>IDENTIFICATION</scope>
</reference>
<evidence type="ECO:0000313" key="1">
    <source>
        <dbReference type="EnsemblMetazoa" id="CLYHEMP007691.1"/>
    </source>
</evidence>
<evidence type="ECO:0000313" key="2">
    <source>
        <dbReference type="Proteomes" id="UP000594262"/>
    </source>
</evidence>
<name>A0A7M5WKM8_9CNID</name>
<dbReference type="EnsemblMetazoa" id="CLYHEMT007691.1">
    <property type="protein sequence ID" value="CLYHEMP007691.1"/>
    <property type="gene ID" value="CLYHEMG007691"/>
</dbReference>
<protein>
    <submittedName>
        <fullName evidence="1">Uncharacterized protein</fullName>
    </submittedName>
</protein>